<dbReference type="SUPFAM" id="SSF52540">
    <property type="entry name" value="P-loop containing nucleoside triphosphate hydrolases"/>
    <property type="match status" value="1"/>
</dbReference>
<evidence type="ECO:0000259" key="3">
    <source>
        <dbReference type="Pfam" id="PF00685"/>
    </source>
</evidence>
<name>A0AAD8AKK6_DIPPU</name>
<protein>
    <recommendedName>
        <fullName evidence="3">Sulfotransferase domain-containing protein</fullName>
    </recommendedName>
</protein>
<dbReference type="Pfam" id="PF00685">
    <property type="entry name" value="Sulfotransfer_1"/>
    <property type="match status" value="1"/>
</dbReference>
<comment type="caution">
    <text evidence="4">The sequence shown here is derived from an EMBL/GenBank/DDBJ whole genome shotgun (WGS) entry which is preliminary data.</text>
</comment>
<proteinExistence type="inferred from homology"/>
<sequence>MPGFRKGYVRLGPNKVVMPLYYLEFAERIEDMKVRDSDIWVISHPKTGTTWTQEMAWVIGNDLDFEGAKTPLPERFPFLDHSPLFDYTDILPKIPDFKLPDFVNDSVSYIENMPSPRYIKTHLPWELLPKQIRDGSKKPKIIYVARNAKDTCVSYYHHCKLLEGYTGNFEDYCKLFLGGSLCFAPFWPHVLNFWKRRDEQNILFLKFEDLKKDLPGVIKKTADFLGKDLNEDQVEVLSNHLSFASMKNNRAVNYEAATEINRKFNLVLAEGQFMRSGKVGNYKEVMSPELIDKFDCWIQENLAGSGLTF</sequence>
<dbReference type="PANTHER" id="PTHR11783">
    <property type="entry name" value="SULFOTRANSFERASE SULT"/>
    <property type="match status" value="1"/>
</dbReference>
<evidence type="ECO:0000313" key="5">
    <source>
        <dbReference type="Proteomes" id="UP001233999"/>
    </source>
</evidence>
<dbReference type="Gene3D" id="3.40.50.300">
    <property type="entry name" value="P-loop containing nucleotide triphosphate hydrolases"/>
    <property type="match status" value="1"/>
</dbReference>
<evidence type="ECO:0000313" key="4">
    <source>
        <dbReference type="EMBL" id="KAJ9600879.1"/>
    </source>
</evidence>
<dbReference type="InterPro" id="IPR027417">
    <property type="entry name" value="P-loop_NTPase"/>
</dbReference>
<accession>A0AAD8AKK6</accession>
<organism evidence="4 5">
    <name type="scientific">Diploptera punctata</name>
    <name type="common">Pacific beetle cockroach</name>
    <dbReference type="NCBI Taxonomy" id="6984"/>
    <lineage>
        <taxon>Eukaryota</taxon>
        <taxon>Metazoa</taxon>
        <taxon>Ecdysozoa</taxon>
        <taxon>Arthropoda</taxon>
        <taxon>Hexapoda</taxon>
        <taxon>Insecta</taxon>
        <taxon>Pterygota</taxon>
        <taxon>Neoptera</taxon>
        <taxon>Polyneoptera</taxon>
        <taxon>Dictyoptera</taxon>
        <taxon>Blattodea</taxon>
        <taxon>Blaberoidea</taxon>
        <taxon>Blaberidae</taxon>
        <taxon>Diplopterinae</taxon>
        <taxon>Diploptera</taxon>
    </lineage>
</organism>
<dbReference type="Proteomes" id="UP001233999">
    <property type="component" value="Unassembled WGS sequence"/>
</dbReference>
<keyword evidence="5" id="KW-1185">Reference proteome</keyword>
<dbReference type="GO" id="GO:0008146">
    <property type="term" value="F:sulfotransferase activity"/>
    <property type="evidence" value="ECO:0007669"/>
    <property type="project" value="InterPro"/>
</dbReference>
<dbReference type="InterPro" id="IPR000863">
    <property type="entry name" value="Sulfotransferase_dom"/>
</dbReference>
<dbReference type="AlphaFoldDB" id="A0AAD8AKK6"/>
<gene>
    <name evidence="4" type="ORF">L9F63_000991</name>
</gene>
<reference evidence="4" key="2">
    <citation type="submission" date="2023-05" db="EMBL/GenBank/DDBJ databases">
        <authorList>
            <person name="Fouks B."/>
        </authorList>
    </citation>
    <scope>NUCLEOTIDE SEQUENCE</scope>
    <source>
        <strain evidence="4">Stay&amp;Tobe</strain>
        <tissue evidence="4">Testes</tissue>
    </source>
</reference>
<keyword evidence="2" id="KW-0808">Transferase</keyword>
<feature type="domain" description="Sulfotransferase" evidence="3">
    <location>
        <begin position="36"/>
        <end position="306"/>
    </location>
</feature>
<comment type="similarity">
    <text evidence="1">Belongs to the sulfotransferase 1 family.</text>
</comment>
<evidence type="ECO:0000256" key="1">
    <source>
        <dbReference type="ARBA" id="ARBA00005771"/>
    </source>
</evidence>
<dbReference type="EMBL" id="JASPKZ010000043">
    <property type="protein sequence ID" value="KAJ9600879.1"/>
    <property type="molecule type" value="Genomic_DNA"/>
</dbReference>
<reference evidence="4" key="1">
    <citation type="journal article" date="2023" name="IScience">
        <title>Live-bearing cockroach genome reveals convergent evolutionary mechanisms linked to viviparity in insects and beyond.</title>
        <authorList>
            <person name="Fouks B."/>
            <person name="Harrison M.C."/>
            <person name="Mikhailova A.A."/>
            <person name="Marchal E."/>
            <person name="English S."/>
            <person name="Carruthers M."/>
            <person name="Jennings E.C."/>
            <person name="Chiamaka E.L."/>
            <person name="Frigard R.A."/>
            <person name="Pippel M."/>
            <person name="Attardo G.M."/>
            <person name="Benoit J.B."/>
            <person name="Bornberg-Bauer E."/>
            <person name="Tobe S.S."/>
        </authorList>
    </citation>
    <scope>NUCLEOTIDE SEQUENCE</scope>
    <source>
        <strain evidence="4">Stay&amp;Tobe</strain>
    </source>
</reference>
<evidence type="ECO:0000256" key="2">
    <source>
        <dbReference type="ARBA" id="ARBA00022679"/>
    </source>
</evidence>